<reference evidence="2 4" key="4">
    <citation type="journal article" date="2002" name="Genome Biol.">
        <title>The transposable elements of the Drosophila melanogaster euchromatin: a genomics perspective.</title>
        <authorList>
            <person name="Kaminker J.S."/>
            <person name="Bergman C.M."/>
            <person name="Kronmiller B."/>
            <person name="Carlson J."/>
            <person name="Svirskas R."/>
            <person name="Patel S."/>
            <person name="Frise E."/>
            <person name="Wheeler D.A."/>
            <person name="Lewis S.E."/>
            <person name="Rubin G.M."/>
            <person name="Ashburner M."/>
            <person name="Celniker S.E."/>
        </authorList>
    </citation>
    <scope>NUCLEOTIDE SEQUENCE [LARGE SCALE GENOMIC DNA]</scope>
    <source>
        <strain evidence="4">Berkeley</strain>
    </source>
</reference>
<dbReference type="OMA" id="MCDCILA"/>
<feature type="region of interest" description="Disordered" evidence="1">
    <location>
        <begin position="1"/>
        <end position="53"/>
    </location>
</feature>
<dbReference type="EMBL" id="AE014134">
    <property type="protein sequence ID" value="AAF53778.2"/>
    <property type="molecule type" value="Genomic_DNA"/>
</dbReference>
<dbReference type="GeneID" id="35203"/>
<dbReference type="STRING" id="7227.FBpp0080768"/>
<feature type="compositionally biased region" description="Basic and acidic residues" evidence="1">
    <location>
        <begin position="12"/>
        <end position="33"/>
    </location>
</feature>
<feature type="compositionally biased region" description="Basic and acidic residues" evidence="1">
    <location>
        <begin position="467"/>
        <end position="504"/>
    </location>
</feature>
<sequence>MRRKALQRRRSAGRENDPPQLGRHDRQDNRSQRAETYPSIRKGKPHCDPNKNEATTRLANTLEADGSGRPYDMVKDDVLLAWQQSPHKDTLGFYGVGSPTHQPESVVFNQVVAACLVKVNGGGTQRRIPKQDKKPSPRDTLAQKNRTPQICKPFVLNRHALQSDLQQIPHVQQQLDPRQAFGTLYCTDHNQVPHDSTRVARQMYTGISRHQVSNIEPARKKDPRGLRHPQWYCPPDGLEPRHGCTQYEWAKRKLDPNPNNNEFRHCPQGKDEHKSPEPLNYDQLYSRIIKCFEPKPSPDPLCEPYEKCCKPKRSHGKDNQGGGDSQIPKGPSRPTKSSGDPGNPIGHGNREPGEEDKVTIVRDDGNGDRGDKENDKDKNQFVNKDKPRVSIKENDNDGDQNNDKNKDKVVNFNQEENKYKNQDRYKNKEDKEKEREKKKREKAKEKKKGKDKETEKKREKVKKKKEKNKETGKGKEKARERDKENYKGIERPREKEEGERKEREKEEEENEIENENNKEKELGKEQEIEKFKERERPHEKDKPMEREQEREEKGKQEEKERERGIEKEREKGKGKEKEVNKEHETGKQKEDKNRGKDQFPEKGKEKKQQKHKEKYKDEDKIKDMDLEYEKYDRDDIKIPNNKKNKNKSNEDSKIEENKPNSNLPEVTSRFFDIPVDMEFDKTIKRGTRVEDYEFPALEIVRDEPAAPTCKLKDPPKKKKMKRIKKVCKDKPKKVCPPCPPAGCQCEICHFMDRPFNEQEAPFMREMRRVEQKRQLRAYYRQMRHQEYIRDRCKTEYRAPRHQCDPIYCSNFLCQNPRLAEHCDCLGAVQELQNLLSGSKDNEDHSRLLLRVENLRKRVCQRMCDCILA</sequence>
<feature type="compositionally biased region" description="Basic and acidic residues" evidence="1">
    <location>
        <begin position="647"/>
        <end position="658"/>
    </location>
</feature>
<dbReference type="IntAct" id="Q9VIY5">
    <property type="interactions" value="1"/>
</dbReference>
<dbReference type="InterPro" id="IPR052824">
    <property type="entry name" value="m6A_RNA_Methylation_Regulator"/>
</dbReference>
<dbReference type="OrthoDB" id="7869358at2759"/>
<dbReference type="BioGRID-ORCS" id="35203">
    <property type="hits" value="0 hits in 1 CRISPR screen"/>
</dbReference>
<feature type="compositionally biased region" description="Basic residues" evidence="1">
    <location>
        <begin position="1"/>
        <end position="11"/>
    </location>
</feature>
<proteinExistence type="predicted"/>
<reference evidence="2 4" key="5">
    <citation type="journal article" date="2002" name="Genome Biol.">
        <title>Heterochromatic sequences in a Drosophila whole-genome shotgun assembly.</title>
        <authorList>
            <person name="Hoskins R.A."/>
            <person name="Smith C.D."/>
            <person name="Carlson J.W."/>
            <person name="Carvalho A.B."/>
            <person name="Halpern A."/>
            <person name="Kaminker J.S."/>
            <person name="Kennedy C."/>
            <person name="Mungall C.J."/>
            <person name="Sullivan B.A."/>
            <person name="Sutton G.G."/>
            <person name="Yasuhara J.C."/>
            <person name="Wakimoto B.T."/>
            <person name="Myers E.W."/>
            <person name="Celniker S.E."/>
            <person name="Rubin G.M."/>
            <person name="Karpen G.H."/>
        </authorList>
    </citation>
    <scope>NUCLEOTIDE SEQUENCE [LARGE SCALE GENOMIC DNA]</scope>
    <source>
        <strain evidence="4">Berkeley</strain>
    </source>
</reference>
<feature type="compositionally biased region" description="Acidic residues" evidence="1">
    <location>
        <begin position="505"/>
        <end position="514"/>
    </location>
</feature>
<feature type="region of interest" description="Disordered" evidence="1">
    <location>
        <begin position="123"/>
        <end position="148"/>
    </location>
</feature>
<reference evidence="2 4" key="8">
    <citation type="journal article" date="2007" name="Science">
        <title>Sequence finishing and mapping of Drosophila melanogaster heterochromatin.</title>
        <authorList>
            <person name="Hoskins R.A."/>
            <person name="Carlson J.W."/>
            <person name="Kennedy C."/>
            <person name="Acevedo D."/>
            <person name="Evans-Holm M."/>
            <person name="Frise E."/>
            <person name="Wan K.H."/>
            <person name="Park S."/>
            <person name="Mendez-Lago M."/>
            <person name="Rossi F."/>
            <person name="Villasante A."/>
            <person name="Dimitri P."/>
            <person name="Karpen G.H."/>
            <person name="Celniker S.E."/>
        </authorList>
    </citation>
    <scope>NUCLEOTIDE SEQUENCE [LARGE SCALE GENOMIC DNA]</scope>
    <source>
        <strain evidence="4">Berkeley</strain>
    </source>
</reference>
<reference evidence="2 4" key="11">
    <citation type="journal article" date="2015" name="Genome Res.">
        <title>The Release 6 reference sequence of the Drosophila melanogaster genome.</title>
        <authorList>
            <person name="Hoskins R.A."/>
            <person name="Carlson J.W."/>
            <person name="Wan K.H."/>
            <person name="Park S."/>
            <person name="Mendez I."/>
            <person name="Galle S.E."/>
            <person name="Booth B.W."/>
            <person name="Pfeiffer B.D."/>
            <person name="George R.A."/>
            <person name="Svirskas R."/>
            <person name="Krzywinski M."/>
            <person name="Schein J."/>
            <person name="Accardo M.C."/>
            <person name="Damia E."/>
            <person name="Messina G."/>
            <person name="Mendez-Lago M."/>
            <person name="de Pablos B."/>
            <person name="Demakova O.V."/>
            <person name="Andreyeva E.N."/>
            <person name="Boldyreva L.V."/>
            <person name="Marra M."/>
            <person name="Carvalho A.B."/>
            <person name="Dimitri P."/>
            <person name="Villasante A."/>
            <person name="Zhimulev I.F."/>
            <person name="Rubin G.M."/>
            <person name="Karpen G.H."/>
            <person name="Celniker S.E."/>
        </authorList>
    </citation>
    <scope>NUCLEOTIDE SEQUENCE [LARGE SCALE GENOMIC DNA]</scope>
    <source>
        <strain evidence="4">Berkeley</strain>
    </source>
</reference>
<dbReference type="Proteomes" id="UP000000803">
    <property type="component" value="Chromosome 2L"/>
</dbReference>
<reference evidence="2 4" key="6">
    <citation type="journal article" date="2005" name="PLoS Comput. Biol.">
        <title>Combined evidence annotation of transposable elements in genome sequences.</title>
        <authorList>
            <person name="Quesneville H."/>
            <person name="Bergman C.M."/>
            <person name="Andrieu O."/>
            <person name="Autard D."/>
            <person name="Nouaud D."/>
            <person name="Ashburner M."/>
            <person name="Anxolabehere D."/>
        </authorList>
    </citation>
    <scope>NUCLEOTIDE SEQUENCE [LARGE SCALE GENOMIC DNA]</scope>
    <source>
        <strain evidence="4">Berkeley</strain>
    </source>
</reference>
<reference evidence="2 4" key="1">
    <citation type="journal article" date="2000" name="Science">
        <title>The genome sequence of Drosophila melanogaster.</title>
        <authorList>
            <person name="Adams M.D."/>
            <person name="Celniker S.E."/>
            <person name="Holt R.A."/>
            <person name="Evans C.A."/>
            <person name="Gocayne J.D."/>
            <person name="Amanatides P.G."/>
            <person name="Scherer S.E."/>
            <person name="Li P.W."/>
            <person name="Hoskins R.A."/>
            <person name="Galle R.F."/>
            <person name="George R.A."/>
            <person name="Lewis S.E."/>
            <person name="Richards S."/>
            <person name="Ashburner M."/>
            <person name="Henderson S.N."/>
            <person name="Sutton G.G."/>
            <person name="Wortman J.R."/>
            <person name="Yandell M.D."/>
            <person name="Zhang Q."/>
            <person name="Chen L.X."/>
            <person name="Brandon R.C."/>
            <person name="Rogers Y.H."/>
            <person name="Blazej R.G."/>
            <person name="Champe M."/>
            <person name="Pfeiffer B.D."/>
            <person name="Wan K.H."/>
            <person name="Doyle C."/>
            <person name="Baxter E.G."/>
            <person name="Helt G."/>
            <person name="Nelson C.R."/>
            <person name="Gabor G.L."/>
            <person name="Abril J.F."/>
            <person name="Agbayani A."/>
            <person name="An H.J."/>
            <person name="Andrews-Pfannkoch C."/>
            <person name="Baldwin D."/>
            <person name="Ballew R.M."/>
            <person name="Basu A."/>
            <person name="Baxendale J."/>
            <person name="Bayraktaroglu L."/>
            <person name="Beasley E.M."/>
            <person name="Beeson K.Y."/>
            <person name="Benos P.V."/>
            <person name="Berman B.P."/>
            <person name="Bhandari D."/>
            <person name="Bolshakov S."/>
            <person name="Borkova D."/>
            <person name="Botchan M.R."/>
            <person name="Bouck J."/>
            <person name="Brokstein P."/>
            <person name="Brottier P."/>
            <person name="Burtis K.C."/>
            <person name="Busam D.A."/>
            <person name="Butler H."/>
            <person name="Cadieu E."/>
            <person name="Center A."/>
            <person name="Chandra I."/>
            <person name="Cherry J.M."/>
            <person name="Cawley S."/>
            <person name="Dahlke C."/>
            <person name="Davenport L.B."/>
            <person name="Davies P."/>
            <person name="de Pablos B."/>
            <person name="Delcher A."/>
            <person name="Deng Z."/>
            <person name="Mays A.D."/>
            <person name="Dew I."/>
            <person name="Dietz S.M."/>
            <person name="Dodson K."/>
            <person name="Doup L.E."/>
            <person name="Downes M."/>
            <person name="Dugan-Rocha S."/>
            <person name="Dunkov B.C."/>
            <person name="Dunn P."/>
            <person name="Durbin K.J."/>
            <person name="Evangelista C.C."/>
            <person name="Ferraz C."/>
            <person name="Ferriera S."/>
            <person name="Fleischmann W."/>
            <person name="Fosler C."/>
            <person name="Gabrielian A.E."/>
            <person name="Garg N.S."/>
            <person name="Gelbart W.M."/>
            <person name="Glasser K."/>
            <person name="Glodek A."/>
            <person name="Gong F."/>
            <person name="Gorrell J.H."/>
            <person name="Gu Z."/>
            <person name="Guan P."/>
            <person name="Harris M."/>
            <person name="Harris N.L."/>
            <person name="Harvey D."/>
            <person name="Heiman T.J."/>
            <person name="Hernandez J.R."/>
            <person name="Houck J."/>
            <person name="Hostin D."/>
            <person name="Houston K.A."/>
            <person name="Howland T.J."/>
            <person name="Wei M.H."/>
            <person name="Ibegwam C."/>
            <person name="Jalali M."/>
            <person name="Kalush F."/>
            <person name="Karpen G.H."/>
            <person name="Ke Z."/>
            <person name="Kennison J.A."/>
            <person name="Ketchum K.A."/>
            <person name="Kimmel B.E."/>
            <person name="Kodira C.D."/>
            <person name="Kraft C."/>
            <person name="Kravitz S."/>
            <person name="Kulp D."/>
            <person name="Lai Z."/>
            <person name="Lasko P."/>
            <person name="Lei Y."/>
            <person name="Levitsky A.A."/>
            <person name="Li J."/>
            <person name="Li Z."/>
            <person name="Liang Y."/>
            <person name="Lin X."/>
            <person name="Liu X."/>
            <person name="Mattei B."/>
            <person name="McIntosh T.C."/>
            <person name="McLeod M.P."/>
            <person name="McPherson D."/>
            <person name="Merkulov G."/>
            <person name="Milshina N.V."/>
            <person name="Mobarry C."/>
            <person name="Morris J."/>
            <person name="Moshrefi A."/>
            <person name="Mount S.M."/>
            <person name="Moy M."/>
            <person name="Murphy B."/>
            <person name="Murphy L."/>
            <person name="Muzny D.M."/>
            <person name="Nelson D.L."/>
            <person name="Nelson D.R."/>
            <person name="Nelson K.A."/>
            <person name="Nixon K."/>
            <person name="Nusskern D.R."/>
            <person name="Pacleb J.M."/>
            <person name="Palazzolo M."/>
            <person name="Pittman G.S."/>
            <person name="Pan S."/>
            <person name="Pollard J."/>
            <person name="Puri V."/>
            <person name="Reese M.G."/>
            <person name="Reinert K."/>
            <person name="Remington K."/>
            <person name="Saunders R.D."/>
            <person name="Scheeler F."/>
            <person name="Shen H."/>
            <person name="Shue B.C."/>
            <person name="Siden-Kiamos I."/>
            <person name="Simpson M."/>
            <person name="Skupski M.P."/>
            <person name="Smith T."/>
            <person name="Spier E."/>
            <person name="Spradling A.C."/>
            <person name="Stapleton M."/>
            <person name="Strong R."/>
            <person name="Sun E."/>
            <person name="Svirskas R."/>
            <person name="Tector C."/>
            <person name="Turner R."/>
            <person name="Venter E."/>
            <person name="Wang A.H."/>
            <person name="Wang X."/>
            <person name="Wang Z.Y."/>
            <person name="Wassarman D.A."/>
            <person name="Weinstock G.M."/>
            <person name="Weissenbach J."/>
            <person name="Williams S.M."/>
            <person name="WoodageT"/>
            <person name="Worley K.C."/>
            <person name="Wu D."/>
            <person name="Yang S."/>
            <person name="Yao Q.A."/>
            <person name="Ye J."/>
            <person name="Yeh R.F."/>
            <person name="Zaveri J.S."/>
            <person name="Zhan M."/>
            <person name="Zhang G."/>
            <person name="Zhao Q."/>
            <person name="Zheng L."/>
            <person name="Zheng X.H."/>
            <person name="Zhong F.N."/>
            <person name="Zhong W."/>
            <person name="Zhou X."/>
            <person name="Zhu S."/>
            <person name="Zhu X."/>
            <person name="Smith H.O."/>
            <person name="Gibbs R.A."/>
            <person name="Myers E.W."/>
            <person name="Rubin G.M."/>
            <person name="Venter J.C."/>
        </authorList>
    </citation>
    <scope>NUCLEOTIDE SEQUENCE [LARGE SCALE GENOMIC DNA]</scope>
    <source>
        <strain evidence="4">Berkeley</strain>
    </source>
</reference>
<reference evidence="2 4" key="2">
    <citation type="journal article" date="2002" name="Genome Biol.">
        <title>Finishing a whole-genome shotgun: release 3 of the Drosophila melanogaster euchromatic genome sequence.</title>
        <authorList>
            <person name="Celniker S.E."/>
            <person name="Wheeler D.A."/>
            <person name="Kronmiller B."/>
            <person name="Carlson J.W."/>
            <person name="Halpern A."/>
            <person name="Patel S."/>
            <person name="Adams M."/>
            <person name="Champe M."/>
            <person name="Dugan S.P."/>
            <person name="Frise E."/>
            <person name="Hodgson A."/>
            <person name="George R.A."/>
            <person name="Hoskins R.A."/>
            <person name="Laverty T."/>
            <person name="Muzny D.M."/>
            <person name="Nelson C.R."/>
            <person name="Pacleb J.M."/>
            <person name="Park S."/>
            <person name="Pfeiffer B.D."/>
            <person name="Richards S."/>
            <person name="Sodergren E.J."/>
            <person name="Svirskas R."/>
            <person name="Tabor P.E."/>
            <person name="Wan K."/>
            <person name="Stapleton M."/>
            <person name="Sutton G.G."/>
            <person name="Venter C."/>
            <person name="Weinstock G."/>
            <person name="Scherer S.E."/>
            <person name="Myers E.W."/>
            <person name="Gibbs R.A."/>
            <person name="Rubin G.M."/>
        </authorList>
    </citation>
    <scope>NUCLEOTIDE SEQUENCE [LARGE SCALE GENOMIC DNA]</scope>
    <source>
        <strain evidence="4">Berkeley</strain>
    </source>
</reference>
<protein>
    <submittedName>
        <fullName evidence="2">Uncharacterized protein</fullName>
    </submittedName>
</protein>
<reference evidence="2 4" key="3">
    <citation type="journal article" date="2002" name="Genome Biol.">
        <title>Annotation of the Drosophila melanogaster euchromatic genome: a systematic review.</title>
        <authorList>
            <person name="Misra S."/>
            <person name="Crosby M.A."/>
            <person name="Mungall C.J."/>
            <person name="Matthews B.B."/>
            <person name="Campbell K.S."/>
            <person name="Hradecky P."/>
            <person name="Huang Y."/>
            <person name="Kaminker J.S."/>
            <person name="Millburn G.H."/>
            <person name="Prochnik S.E."/>
            <person name="Smith C.D."/>
            <person name="Tupy J.L."/>
            <person name="Whitfied E.J."/>
            <person name="Bayraktaroglu L."/>
            <person name="Berman B.P."/>
            <person name="Bettencourt B.R."/>
            <person name="Celniker S.E."/>
            <person name="de Grey A.D."/>
            <person name="Drysdale R.A."/>
            <person name="Harris N.L."/>
            <person name="Richter J."/>
            <person name="Russo S."/>
            <person name="Schroeder A.J."/>
            <person name="Shu S.Q."/>
            <person name="Stapleton M."/>
            <person name="Yamada C."/>
            <person name="Ashburner M."/>
            <person name="Gelbart W.M."/>
            <person name="Rubin G.M."/>
            <person name="Lewis S.E."/>
        </authorList>
    </citation>
    <scope>GENOME REANNOTATION</scope>
    <source>
        <strain evidence="4">Berkeley</strain>
    </source>
</reference>
<dbReference type="PaxDb" id="7227-FBpp0080768"/>
<dbReference type="PANTHER" id="PTHR13585:SF19">
    <property type="entry name" value="ZINC FINGER CCCH DOMAIN-CONTAINING PROTEIN 13"/>
    <property type="match status" value="1"/>
</dbReference>
<dbReference type="PANTHER" id="PTHR13585">
    <property type="entry name" value="CHASCON, ISOFORM D-RELATED"/>
    <property type="match status" value="1"/>
</dbReference>
<dbReference type="Bgee" id="FBgn0051797">
    <property type="expression patterns" value="Expressed in mid-late elongation-stage spermatid (Drosophila) in testis and 20 other cell types or tissues"/>
</dbReference>
<dbReference type="HOGENOM" id="CLU_017142_0_0_1"/>
<dbReference type="VEuPathDB" id="VectorBase:FBgn0051797"/>
<reference evidence="2 4" key="7">
    <citation type="journal article" date="2007" name="Science">
        <title>The Release 5.1 annotation of Drosophila melanogaster heterochromatin.</title>
        <authorList>
            <person name="Smith C.D."/>
            <person name="Shu S."/>
            <person name="Mungall C.J."/>
            <person name="Karpen G.H."/>
        </authorList>
    </citation>
    <scope>NUCLEOTIDE SEQUENCE [LARGE SCALE GENOMIC DNA]</scope>
    <source>
        <strain evidence="4">Berkeley</strain>
    </source>
</reference>
<feature type="compositionally biased region" description="Basic and acidic residues" evidence="1">
    <location>
        <begin position="348"/>
        <end position="435"/>
    </location>
</feature>
<dbReference type="UCSC" id="CG31797-RA">
    <property type="organism name" value="d. melanogaster"/>
</dbReference>
<evidence type="ECO:0000256" key="1">
    <source>
        <dbReference type="SAM" id="MobiDB-lite"/>
    </source>
</evidence>
<feature type="region of interest" description="Disordered" evidence="1">
    <location>
        <begin position="252"/>
        <end position="278"/>
    </location>
</feature>
<gene>
    <name evidence="2" type="primary">CG15175</name>
    <name evidence="2" type="synonym">CG15176</name>
    <name evidence="2" type="synonym">CT35089</name>
    <name evidence="2" type="synonym">Dmel\CG31797</name>
    <name evidence="2 3" type="ORF">CG31797</name>
    <name evidence="2" type="ORF">Dmel_CG31797</name>
</gene>
<dbReference type="KEGG" id="dme:Dmel_CG31797"/>
<name>Q9VIY5_DROME</name>
<feature type="compositionally biased region" description="Basic and acidic residues" evidence="1">
    <location>
        <begin position="614"/>
        <end position="637"/>
    </location>
</feature>
<feature type="compositionally biased region" description="Basic and acidic residues" evidence="1">
    <location>
        <begin position="515"/>
        <end position="606"/>
    </location>
</feature>
<feature type="compositionally biased region" description="Basic and acidic residues" evidence="1">
    <location>
        <begin position="262"/>
        <end position="276"/>
    </location>
</feature>
<dbReference type="InParanoid" id="Q9VIY5"/>
<feature type="compositionally biased region" description="Basic and acidic residues" evidence="1">
    <location>
        <begin position="442"/>
        <end position="458"/>
    </location>
</feature>
<dbReference type="RefSeq" id="NP_724173.1">
    <property type="nucleotide sequence ID" value="NM_165285.4"/>
</dbReference>
<reference evidence="2 4" key="10">
    <citation type="journal article" date="2015" name="G3 (Bethesda)">
        <title>Gene Model Annotations for Drosophila melanogaster: The Rule-Benders.</title>
        <authorList>
            <consortium name="FlyBase Consortium"/>
            <person name="Crosby M.A."/>
            <person name="Gramates L.S."/>
            <person name="Dos Santos G."/>
            <person name="Matthews B.B."/>
            <person name="St Pierre S.E."/>
            <person name="Zhou P."/>
            <person name="Schroeder A.J."/>
            <person name="Falls K."/>
            <person name="Emmert D.B."/>
            <person name="Russo S.M."/>
            <person name="Gelbart W.M."/>
            <person name="null"/>
        </authorList>
    </citation>
    <scope>NUCLEOTIDE SEQUENCE [LARGE SCALE GENOMIC DNA]</scope>
    <source>
        <strain evidence="4">Berkeley</strain>
    </source>
</reference>
<accession>Q9VIY5</accession>
<dbReference type="AlphaFoldDB" id="Q9VIY5"/>
<dbReference type="AGR" id="FB:FBgn0051797"/>
<organism evidence="2 4">
    <name type="scientific">Drosophila melanogaster</name>
    <name type="common">Fruit fly</name>
    <dbReference type="NCBI Taxonomy" id="7227"/>
    <lineage>
        <taxon>Eukaryota</taxon>
        <taxon>Metazoa</taxon>
        <taxon>Ecdysozoa</taxon>
        <taxon>Arthropoda</taxon>
        <taxon>Hexapoda</taxon>
        <taxon>Insecta</taxon>
        <taxon>Pterygota</taxon>
        <taxon>Neoptera</taxon>
        <taxon>Endopterygota</taxon>
        <taxon>Diptera</taxon>
        <taxon>Brachycera</taxon>
        <taxon>Muscomorpha</taxon>
        <taxon>Ephydroidea</taxon>
        <taxon>Drosophilidae</taxon>
        <taxon>Drosophila</taxon>
        <taxon>Sophophora</taxon>
    </lineage>
</organism>
<feature type="region of interest" description="Disordered" evidence="1">
    <location>
        <begin position="311"/>
        <end position="665"/>
    </location>
</feature>
<evidence type="ECO:0000313" key="3">
    <source>
        <dbReference type="FlyBase" id="FBgn0051797"/>
    </source>
</evidence>
<evidence type="ECO:0000313" key="4">
    <source>
        <dbReference type="Proteomes" id="UP000000803"/>
    </source>
</evidence>
<dbReference type="eggNOG" id="ENOG502QV05">
    <property type="taxonomic scope" value="Eukaryota"/>
</dbReference>
<dbReference type="FlyBase" id="FBgn0051797">
    <property type="gene designation" value="CG31797"/>
</dbReference>
<dbReference type="PhylomeDB" id="Q9VIY5"/>
<reference evidence="2 4" key="9">
    <citation type="journal article" date="2015" name="G3 (Bethesda)">
        <title>Gene Model Annotations for Drosophila melanogaster: Impact of High-Throughput Data.</title>
        <authorList>
            <consortium name="FlyBase Consortium"/>
            <person name="Matthews B.B."/>
            <person name="Dos Santos G."/>
            <person name="Crosby M.A."/>
            <person name="Emmert D.B."/>
            <person name="St Pierre S.E."/>
            <person name="Gramates L.S."/>
            <person name="Zhou P."/>
            <person name="Schroeder A.J."/>
            <person name="Falls K."/>
            <person name="Strelets V."/>
            <person name="Russo S.M."/>
            <person name="Gelbart W.M."/>
            <person name="null"/>
        </authorList>
    </citation>
    <scope>NUCLEOTIDE SEQUENCE [LARGE SCALE GENOMIC DNA]</scope>
    <source>
        <strain evidence="4">Berkeley</strain>
    </source>
</reference>
<evidence type="ECO:0000313" key="2">
    <source>
        <dbReference type="EMBL" id="AAF53778.2"/>
    </source>
</evidence>
<keyword evidence="4" id="KW-1185">Reference proteome</keyword>